<accession>A0A1G8D1M7</accession>
<dbReference type="InterPro" id="IPR025833">
    <property type="entry name" value="GDYXXLXY"/>
</dbReference>
<dbReference type="EMBL" id="FNDQ01000005">
    <property type="protein sequence ID" value="SDH51070.1"/>
    <property type="molecule type" value="Genomic_DNA"/>
</dbReference>
<keyword evidence="3" id="KW-1185">Reference proteome</keyword>
<gene>
    <name evidence="2" type="ORF">SAMN05421818_10597</name>
</gene>
<name>A0A1G8D1M7_9FLAO</name>
<organism evidence="2 3">
    <name type="scientific">Myroides phaeus</name>
    <dbReference type="NCBI Taxonomy" id="702745"/>
    <lineage>
        <taxon>Bacteria</taxon>
        <taxon>Pseudomonadati</taxon>
        <taxon>Bacteroidota</taxon>
        <taxon>Flavobacteriia</taxon>
        <taxon>Flavobacteriales</taxon>
        <taxon>Flavobacteriaceae</taxon>
        <taxon>Myroides</taxon>
    </lineage>
</organism>
<feature type="transmembrane region" description="Helical" evidence="1">
    <location>
        <begin position="6"/>
        <end position="26"/>
    </location>
</feature>
<evidence type="ECO:0000256" key="1">
    <source>
        <dbReference type="SAM" id="Phobius"/>
    </source>
</evidence>
<dbReference type="AlphaFoldDB" id="A0A1G8D1M7"/>
<reference evidence="3" key="1">
    <citation type="submission" date="2016-10" db="EMBL/GenBank/DDBJ databases">
        <authorList>
            <person name="Varghese N."/>
            <person name="Submissions S."/>
        </authorList>
    </citation>
    <scope>NUCLEOTIDE SEQUENCE [LARGE SCALE GENOMIC DNA]</scope>
    <source>
        <strain evidence="3">DSM 23313</strain>
    </source>
</reference>
<keyword evidence="1" id="KW-0812">Transmembrane</keyword>
<protein>
    <submittedName>
        <fullName evidence="2">Uncharacterized membrane-anchored protein</fullName>
    </submittedName>
</protein>
<dbReference type="Pfam" id="PF14345">
    <property type="entry name" value="GDYXXLXY"/>
    <property type="match status" value="1"/>
</dbReference>
<keyword evidence="1" id="KW-1133">Transmembrane helix</keyword>
<proteinExistence type="predicted"/>
<evidence type="ECO:0000313" key="3">
    <source>
        <dbReference type="Proteomes" id="UP000243588"/>
    </source>
</evidence>
<dbReference type="STRING" id="702745.SAMN05421818_10597"/>
<dbReference type="RefSeq" id="WP_090406668.1">
    <property type="nucleotide sequence ID" value="NZ_FNDQ01000005.1"/>
</dbReference>
<dbReference type="Proteomes" id="UP000243588">
    <property type="component" value="Unassembled WGS sequence"/>
</dbReference>
<keyword evidence="1" id="KW-0472">Membrane</keyword>
<evidence type="ECO:0000313" key="2">
    <source>
        <dbReference type="EMBL" id="SDH51070.1"/>
    </source>
</evidence>
<sequence>MKQSKTTIIIIATLVVVLLLFVKAVMNKENTIKEGKFVLLELAPVDPRSLMQGDYMELNYAITREGRSWQAVQVATEAFFANDSIGNNSIALDEAIALQEKKIKESKEIGVRGYVLLDIDANQVGHYIKMTDQIGEIKEGQVYIKFFNNTDWSYNIGAESFFFQEGEAEKYEKAKYGGLRVDDKGNSILIGMYDESLQLIK</sequence>